<comment type="caution">
    <text evidence="1">The sequence shown here is derived from an EMBL/GenBank/DDBJ whole genome shotgun (WGS) entry which is preliminary data.</text>
</comment>
<evidence type="ECO:0000313" key="2">
    <source>
        <dbReference type="Proteomes" id="UP001295684"/>
    </source>
</evidence>
<organism evidence="1 2">
    <name type="scientific">Euplotes crassus</name>
    <dbReference type="NCBI Taxonomy" id="5936"/>
    <lineage>
        <taxon>Eukaryota</taxon>
        <taxon>Sar</taxon>
        <taxon>Alveolata</taxon>
        <taxon>Ciliophora</taxon>
        <taxon>Intramacronucleata</taxon>
        <taxon>Spirotrichea</taxon>
        <taxon>Hypotrichia</taxon>
        <taxon>Euplotida</taxon>
        <taxon>Euplotidae</taxon>
        <taxon>Moneuplotes</taxon>
    </lineage>
</organism>
<dbReference type="Proteomes" id="UP001295684">
    <property type="component" value="Unassembled WGS sequence"/>
</dbReference>
<keyword evidence="2" id="KW-1185">Reference proteome</keyword>
<accession>A0AAD1XQ51</accession>
<sequence length="258" mass="30541">MEPSQDISKRKLVKEKAIYDEEVSSMDILHRNLMGYHHKFAPCKMKEEGTLLTFLLEPGVIEIPYMKRYQKTSSAVKLVSCLNIWGKKGYRSEKILNFLKSLNPKEIKEFIMYYINDVARPIPRKIFCQYARLFPFVTESISLAKLKISEKQLNCIFRYCQPSQKLHFDQCRIEAQHFKEKIKVKTLEIRKLYDMSMIVCKFFEHLANCEEVEKLILESNIKKKNMEKLVEKYQVTWISILNCFDSPGSFYRIYPTSG</sequence>
<dbReference type="EMBL" id="CAMPGE010018025">
    <property type="protein sequence ID" value="CAI2376465.1"/>
    <property type="molecule type" value="Genomic_DNA"/>
</dbReference>
<dbReference type="AlphaFoldDB" id="A0AAD1XQ51"/>
<protein>
    <submittedName>
        <fullName evidence="1">Uncharacterized protein</fullName>
    </submittedName>
</protein>
<reference evidence="1" key="1">
    <citation type="submission" date="2023-07" db="EMBL/GenBank/DDBJ databases">
        <authorList>
            <consortium name="AG Swart"/>
            <person name="Singh M."/>
            <person name="Singh A."/>
            <person name="Seah K."/>
            <person name="Emmerich C."/>
        </authorList>
    </citation>
    <scope>NUCLEOTIDE SEQUENCE</scope>
    <source>
        <strain evidence="1">DP1</strain>
    </source>
</reference>
<evidence type="ECO:0000313" key="1">
    <source>
        <dbReference type="EMBL" id="CAI2376465.1"/>
    </source>
</evidence>
<name>A0AAD1XQ51_EUPCR</name>
<gene>
    <name evidence="1" type="ORF">ECRASSUSDP1_LOCUS17835</name>
</gene>
<proteinExistence type="predicted"/>